<protein>
    <submittedName>
        <fullName evidence="1">Uncharacterized protein</fullName>
    </submittedName>
</protein>
<dbReference type="EMBL" id="JBAMMX010000025">
    <property type="protein sequence ID" value="KAK6915406.1"/>
    <property type="molecule type" value="Genomic_DNA"/>
</dbReference>
<evidence type="ECO:0000313" key="2">
    <source>
        <dbReference type="Proteomes" id="UP001370490"/>
    </source>
</evidence>
<dbReference type="Proteomes" id="UP001370490">
    <property type="component" value="Unassembled WGS sequence"/>
</dbReference>
<sequence>MIVDALIFIGKRRRMRFREDLKWELRFWGFDNRSLHKVEAVMDGMELVFCCKPNKEFDSFRALCFPYRSLVKLRNGIMNFQVLDEIVYRGH</sequence>
<organism evidence="1 2">
    <name type="scientific">Dillenia turbinata</name>
    <dbReference type="NCBI Taxonomy" id="194707"/>
    <lineage>
        <taxon>Eukaryota</taxon>
        <taxon>Viridiplantae</taxon>
        <taxon>Streptophyta</taxon>
        <taxon>Embryophyta</taxon>
        <taxon>Tracheophyta</taxon>
        <taxon>Spermatophyta</taxon>
        <taxon>Magnoliopsida</taxon>
        <taxon>eudicotyledons</taxon>
        <taxon>Gunneridae</taxon>
        <taxon>Pentapetalae</taxon>
        <taxon>Dilleniales</taxon>
        <taxon>Dilleniaceae</taxon>
        <taxon>Dillenia</taxon>
    </lineage>
</organism>
<evidence type="ECO:0000313" key="1">
    <source>
        <dbReference type="EMBL" id="KAK6915406.1"/>
    </source>
</evidence>
<accession>A0AAN8YWA3</accession>
<proteinExistence type="predicted"/>
<gene>
    <name evidence="1" type="ORF">RJ641_020523</name>
</gene>
<comment type="caution">
    <text evidence="1">The sequence shown here is derived from an EMBL/GenBank/DDBJ whole genome shotgun (WGS) entry which is preliminary data.</text>
</comment>
<dbReference type="AlphaFoldDB" id="A0AAN8YWA3"/>
<keyword evidence="2" id="KW-1185">Reference proteome</keyword>
<name>A0AAN8YWA3_9MAGN</name>
<reference evidence="1 2" key="1">
    <citation type="submission" date="2023-12" db="EMBL/GenBank/DDBJ databases">
        <title>A high-quality genome assembly for Dillenia turbinata (Dilleniales).</title>
        <authorList>
            <person name="Chanderbali A."/>
        </authorList>
    </citation>
    <scope>NUCLEOTIDE SEQUENCE [LARGE SCALE GENOMIC DNA]</scope>
    <source>
        <strain evidence="1">LSX21</strain>
        <tissue evidence="1">Leaf</tissue>
    </source>
</reference>